<evidence type="ECO:0000256" key="4">
    <source>
        <dbReference type="ARBA" id="ARBA00022741"/>
    </source>
</evidence>
<keyword evidence="4" id="KW-0547">Nucleotide-binding</keyword>
<evidence type="ECO:0000313" key="10">
    <source>
        <dbReference type="EMBL" id="PSJ29540.1"/>
    </source>
</evidence>
<evidence type="ECO:0000256" key="3">
    <source>
        <dbReference type="ARBA" id="ARBA00022692"/>
    </source>
</evidence>
<evidence type="ECO:0000256" key="5">
    <source>
        <dbReference type="ARBA" id="ARBA00022989"/>
    </source>
</evidence>
<evidence type="ECO:0000256" key="1">
    <source>
        <dbReference type="ARBA" id="ARBA00004236"/>
    </source>
</evidence>
<comment type="subcellular location">
    <subcellularLocation>
        <location evidence="1">Cell membrane</location>
    </subcellularLocation>
</comment>
<keyword evidence="6" id="KW-0051">Antiviral defense</keyword>
<evidence type="ECO:0000259" key="9">
    <source>
        <dbReference type="Pfam" id="PF18967"/>
    </source>
</evidence>
<evidence type="ECO:0000256" key="7">
    <source>
        <dbReference type="ARBA" id="ARBA00023136"/>
    </source>
</evidence>
<evidence type="ECO:0000256" key="2">
    <source>
        <dbReference type="ARBA" id="ARBA00022475"/>
    </source>
</evidence>
<dbReference type="EMBL" id="PXWG01000009">
    <property type="protein sequence ID" value="PSJ29540.1"/>
    <property type="molecule type" value="Genomic_DNA"/>
</dbReference>
<keyword evidence="11" id="KW-1185">Reference proteome</keyword>
<dbReference type="GO" id="GO:0005886">
    <property type="term" value="C:plasma membrane"/>
    <property type="evidence" value="ECO:0007669"/>
    <property type="project" value="UniProtKB-SubCell"/>
</dbReference>
<name>A0A9X7JTJ4_9ACTN</name>
<evidence type="ECO:0000313" key="11">
    <source>
        <dbReference type="Proteomes" id="UP000242427"/>
    </source>
</evidence>
<feature type="domain" description="Pycsar effector protein" evidence="9">
    <location>
        <begin position="2"/>
        <end position="83"/>
    </location>
</feature>
<evidence type="ECO:0000256" key="8">
    <source>
        <dbReference type="SAM" id="Phobius"/>
    </source>
</evidence>
<dbReference type="AlphaFoldDB" id="A0A9X7JTJ4"/>
<comment type="caution">
    <text evidence="10">The sequence shown here is derived from an EMBL/GenBank/DDBJ whole genome shotgun (WGS) entry which is preliminary data.</text>
</comment>
<dbReference type="GO" id="GO:0051607">
    <property type="term" value="P:defense response to virus"/>
    <property type="evidence" value="ECO:0007669"/>
    <property type="project" value="UniProtKB-KW"/>
</dbReference>
<reference evidence="10 11" key="1">
    <citation type="submission" date="2018-03" db="EMBL/GenBank/DDBJ databases">
        <title>Chitinolytic properties of Streptosporangium nondiastaticum TBG75A20.</title>
        <authorList>
            <person name="Gayathri V."/>
            <person name="Shiburaj S."/>
        </authorList>
    </citation>
    <scope>NUCLEOTIDE SEQUENCE [LARGE SCALE GENOMIC DNA]</scope>
    <source>
        <strain evidence="10 11">TBG75A20</strain>
    </source>
</reference>
<proteinExistence type="predicted"/>
<organism evidence="10 11">
    <name type="scientific">Streptosporangium nondiastaticum</name>
    <dbReference type="NCBI Taxonomy" id="35764"/>
    <lineage>
        <taxon>Bacteria</taxon>
        <taxon>Bacillati</taxon>
        <taxon>Actinomycetota</taxon>
        <taxon>Actinomycetes</taxon>
        <taxon>Streptosporangiales</taxon>
        <taxon>Streptosporangiaceae</taxon>
        <taxon>Streptosporangium</taxon>
    </lineage>
</organism>
<dbReference type="InterPro" id="IPR043760">
    <property type="entry name" value="PycTM_dom"/>
</dbReference>
<keyword evidence="5 8" id="KW-1133">Transmembrane helix</keyword>
<accession>A0A9X7JTJ4</accession>
<keyword evidence="2" id="KW-1003">Cell membrane</keyword>
<gene>
    <name evidence="10" type="ORF">B7P34_06635</name>
</gene>
<feature type="transmembrane region" description="Helical" evidence="8">
    <location>
        <begin position="65"/>
        <end position="87"/>
    </location>
</feature>
<sequence length="90" mass="9547">MAAGCLALGIVFITLAVLPRLQDNGTSFLHWASLSLEEIQEAVREDVRPQQVGILARLAKIKYRFLQVASVAIGLAAVLLLASDVFAAGG</sequence>
<keyword evidence="3 8" id="KW-0812">Transmembrane</keyword>
<dbReference type="Pfam" id="PF18967">
    <property type="entry name" value="PycTM"/>
    <property type="match status" value="1"/>
</dbReference>
<protein>
    <recommendedName>
        <fullName evidence="9">Pycsar effector protein domain-containing protein</fullName>
    </recommendedName>
</protein>
<keyword evidence="7 8" id="KW-0472">Membrane</keyword>
<dbReference type="GO" id="GO:0000166">
    <property type="term" value="F:nucleotide binding"/>
    <property type="evidence" value="ECO:0007669"/>
    <property type="project" value="UniProtKB-KW"/>
</dbReference>
<evidence type="ECO:0000256" key="6">
    <source>
        <dbReference type="ARBA" id="ARBA00023118"/>
    </source>
</evidence>
<dbReference type="Proteomes" id="UP000242427">
    <property type="component" value="Unassembled WGS sequence"/>
</dbReference>